<proteinExistence type="predicted"/>
<dbReference type="PROSITE" id="PS50268">
    <property type="entry name" value="CADHERIN_2"/>
    <property type="match status" value="1"/>
</dbReference>
<dbReference type="GO" id="GO:0016020">
    <property type="term" value="C:membrane"/>
    <property type="evidence" value="ECO:0007669"/>
    <property type="project" value="UniProtKB-SubCell"/>
</dbReference>
<dbReference type="InterPro" id="IPR002126">
    <property type="entry name" value="Cadherin-like_dom"/>
</dbReference>
<evidence type="ECO:0000256" key="6">
    <source>
        <dbReference type="ARBA" id="ARBA00022989"/>
    </source>
</evidence>
<dbReference type="AlphaFoldDB" id="A0A811V6H2"/>
<comment type="caution">
    <text evidence="10">The sequence shown here is derived from an EMBL/GenBank/DDBJ whole genome shotgun (WGS) entry which is preliminary data.</text>
</comment>
<evidence type="ECO:0000256" key="5">
    <source>
        <dbReference type="ARBA" id="ARBA00022889"/>
    </source>
</evidence>
<evidence type="ECO:0000256" key="3">
    <source>
        <dbReference type="ARBA" id="ARBA00022737"/>
    </source>
</evidence>
<evidence type="ECO:0000259" key="9">
    <source>
        <dbReference type="PROSITE" id="PS50268"/>
    </source>
</evidence>
<evidence type="ECO:0000256" key="4">
    <source>
        <dbReference type="ARBA" id="ARBA00022837"/>
    </source>
</evidence>
<keyword evidence="6" id="KW-1133">Transmembrane helix</keyword>
<dbReference type="Proteomes" id="UP000606786">
    <property type="component" value="Unassembled WGS sequence"/>
</dbReference>
<dbReference type="InterPro" id="IPR015919">
    <property type="entry name" value="Cadherin-like_sf"/>
</dbReference>
<evidence type="ECO:0000256" key="1">
    <source>
        <dbReference type="ARBA" id="ARBA00004370"/>
    </source>
</evidence>
<evidence type="ECO:0000313" key="11">
    <source>
        <dbReference type="Proteomes" id="UP000606786"/>
    </source>
</evidence>
<keyword evidence="2" id="KW-0812">Transmembrane</keyword>
<keyword evidence="3" id="KW-0677">Repeat</keyword>
<keyword evidence="11" id="KW-1185">Reference proteome</keyword>
<evidence type="ECO:0000313" key="10">
    <source>
        <dbReference type="EMBL" id="CAD7006128.1"/>
    </source>
</evidence>
<feature type="domain" description="Cadherin" evidence="9">
    <location>
        <begin position="33"/>
        <end position="130"/>
    </location>
</feature>
<dbReference type="PANTHER" id="PTHR24025:SF23">
    <property type="entry name" value="NEURAL-CADHERIN"/>
    <property type="match status" value="1"/>
</dbReference>
<sequence length="221" mass="24793">MINDLGSPKLYDKYHATIHIDIENINDCPPVFIKNYMNVTLYQPTFENIIIAEVNATDADLDENTKIRYDIIDGNVDDCFEIDATTGIVTTRHITHLDTFYTLHIRASDGLYSAIAQIDINIETLTTPGFVFQKPLYTFSTIENSSKIVTVGLVNVVGNLLHENVEFTILSPTKMFVIGKTSGAIKTTGLPFDRESQDLYTIIIEARSLFCMKNSNKCDVP</sequence>
<evidence type="ECO:0000256" key="2">
    <source>
        <dbReference type="ARBA" id="ARBA00022692"/>
    </source>
</evidence>
<dbReference type="EMBL" id="CAJHJT010000034">
    <property type="protein sequence ID" value="CAD7006128.1"/>
    <property type="molecule type" value="Genomic_DNA"/>
</dbReference>
<keyword evidence="5" id="KW-0130">Cell adhesion</keyword>
<dbReference type="CDD" id="cd11304">
    <property type="entry name" value="Cadherin_repeat"/>
    <property type="match status" value="2"/>
</dbReference>
<reference evidence="10" key="1">
    <citation type="submission" date="2020-11" db="EMBL/GenBank/DDBJ databases">
        <authorList>
            <person name="Whitehead M."/>
        </authorList>
    </citation>
    <scope>NUCLEOTIDE SEQUENCE</scope>
    <source>
        <strain evidence="10">EGII</strain>
    </source>
</reference>
<dbReference type="FunFam" id="2.60.40.60:FF:000053">
    <property type="entry name" value="FAT atypical cadherin 3"/>
    <property type="match status" value="1"/>
</dbReference>
<protein>
    <submittedName>
        <fullName evidence="10">(Mediterranean fruit fly) hypothetical protein</fullName>
    </submittedName>
</protein>
<dbReference type="Gene3D" id="2.60.40.60">
    <property type="entry name" value="Cadherins"/>
    <property type="match status" value="2"/>
</dbReference>
<evidence type="ECO:0000256" key="8">
    <source>
        <dbReference type="PROSITE-ProRule" id="PRU00043"/>
    </source>
</evidence>
<evidence type="ECO:0000256" key="7">
    <source>
        <dbReference type="ARBA" id="ARBA00023136"/>
    </source>
</evidence>
<dbReference type="PANTHER" id="PTHR24025">
    <property type="entry name" value="DESMOGLEIN FAMILY MEMBER"/>
    <property type="match status" value="1"/>
</dbReference>
<keyword evidence="4 8" id="KW-0106">Calcium</keyword>
<organism evidence="10 11">
    <name type="scientific">Ceratitis capitata</name>
    <name type="common">Mediterranean fruit fly</name>
    <name type="synonym">Tephritis capitata</name>
    <dbReference type="NCBI Taxonomy" id="7213"/>
    <lineage>
        <taxon>Eukaryota</taxon>
        <taxon>Metazoa</taxon>
        <taxon>Ecdysozoa</taxon>
        <taxon>Arthropoda</taxon>
        <taxon>Hexapoda</taxon>
        <taxon>Insecta</taxon>
        <taxon>Pterygota</taxon>
        <taxon>Neoptera</taxon>
        <taxon>Endopterygota</taxon>
        <taxon>Diptera</taxon>
        <taxon>Brachycera</taxon>
        <taxon>Muscomorpha</taxon>
        <taxon>Tephritoidea</taxon>
        <taxon>Tephritidae</taxon>
        <taxon>Ceratitis</taxon>
        <taxon>Ceratitis</taxon>
    </lineage>
</organism>
<comment type="subcellular location">
    <subcellularLocation>
        <location evidence="1">Membrane</location>
    </subcellularLocation>
</comment>
<accession>A0A811V6H2</accession>
<keyword evidence="7" id="KW-0472">Membrane</keyword>
<dbReference type="Pfam" id="PF00028">
    <property type="entry name" value="Cadherin"/>
    <property type="match status" value="1"/>
</dbReference>
<dbReference type="FunFam" id="2.60.40.60:FF:000026">
    <property type="entry name" value="FAT atypical cadherin 1"/>
    <property type="match status" value="1"/>
</dbReference>
<dbReference type="InterPro" id="IPR050971">
    <property type="entry name" value="Cadherin-domain_protein"/>
</dbReference>
<dbReference type="GO" id="GO:0005509">
    <property type="term" value="F:calcium ion binding"/>
    <property type="evidence" value="ECO:0007669"/>
    <property type="project" value="UniProtKB-UniRule"/>
</dbReference>
<dbReference type="GO" id="GO:0007156">
    <property type="term" value="P:homophilic cell adhesion via plasma membrane adhesion molecules"/>
    <property type="evidence" value="ECO:0007669"/>
    <property type="project" value="InterPro"/>
</dbReference>
<dbReference type="GO" id="GO:0005911">
    <property type="term" value="C:cell-cell junction"/>
    <property type="evidence" value="ECO:0007669"/>
    <property type="project" value="TreeGrafter"/>
</dbReference>
<name>A0A811V6H2_CERCA</name>
<dbReference type="SUPFAM" id="SSF49313">
    <property type="entry name" value="Cadherin-like"/>
    <property type="match status" value="2"/>
</dbReference>
<dbReference type="SMART" id="SM00112">
    <property type="entry name" value="CA"/>
    <property type="match status" value="1"/>
</dbReference>
<gene>
    <name evidence="10" type="ORF">CCAP1982_LOCUS14460</name>
</gene>